<feature type="transmembrane region" description="Helical" evidence="6">
    <location>
        <begin position="45"/>
        <end position="63"/>
    </location>
</feature>
<accession>A0A017H7Q5</accession>
<dbReference type="RefSeq" id="WP_017929804.1">
    <property type="nucleotide sequence ID" value="NZ_CM002676.1"/>
</dbReference>
<dbReference type="Pfam" id="PF01594">
    <property type="entry name" value="AI-2E_transport"/>
    <property type="match status" value="1"/>
</dbReference>
<organism evidence="7 8">
    <name type="scientific">Limimaricola hongkongensis DSM 17492</name>
    <dbReference type="NCBI Taxonomy" id="1122180"/>
    <lineage>
        <taxon>Bacteria</taxon>
        <taxon>Pseudomonadati</taxon>
        <taxon>Pseudomonadota</taxon>
        <taxon>Alphaproteobacteria</taxon>
        <taxon>Rhodobacterales</taxon>
        <taxon>Paracoccaceae</taxon>
        <taxon>Limimaricola</taxon>
    </lineage>
</organism>
<dbReference type="HOGENOM" id="CLU_031275_0_0_5"/>
<dbReference type="OrthoDB" id="9799225at2"/>
<evidence type="ECO:0000313" key="7">
    <source>
        <dbReference type="EMBL" id="EYD70411.1"/>
    </source>
</evidence>
<proteinExistence type="inferred from homology"/>
<dbReference type="eggNOG" id="COG0628">
    <property type="taxonomic scope" value="Bacteria"/>
</dbReference>
<dbReference type="InterPro" id="IPR002549">
    <property type="entry name" value="AI-2E-like"/>
</dbReference>
<keyword evidence="5 6" id="KW-0472">Membrane</keyword>
<dbReference type="Proteomes" id="UP000025047">
    <property type="component" value="Plasmid pLokhon02"/>
</dbReference>
<dbReference type="GO" id="GO:0055085">
    <property type="term" value="P:transmembrane transport"/>
    <property type="evidence" value="ECO:0007669"/>
    <property type="project" value="TreeGrafter"/>
</dbReference>
<dbReference type="AlphaFoldDB" id="A0A017H7Q5"/>
<protein>
    <submittedName>
        <fullName evidence="7">Putative membrane protein</fullName>
    </submittedName>
</protein>
<feature type="transmembrane region" description="Helical" evidence="6">
    <location>
        <begin position="20"/>
        <end position="39"/>
    </location>
</feature>
<reference evidence="7 8" key="1">
    <citation type="submission" date="2013-03" db="EMBL/GenBank/DDBJ databases">
        <authorList>
            <person name="Fiebig A."/>
            <person name="Goeker M."/>
            <person name="Klenk H.-P.P."/>
        </authorList>
    </citation>
    <scope>NUCLEOTIDE SEQUENCE [LARGE SCALE GENOMIC DNA]</scope>
    <source>
        <strain evidence="7 8">DSM 17492</strain>
        <plasmid evidence="7 8">pLokhon02</plasmid>
    </source>
</reference>
<dbReference type="EMBL" id="APGJ01000010">
    <property type="protein sequence ID" value="EYD70411.1"/>
    <property type="molecule type" value="Genomic_DNA"/>
</dbReference>
<evidence type="ECO:0000256" key="4">
    <source>
        <dbReference type="ARBA" id="ARBA00022989"/>
    </source>
</evidence>
<feature type="transmembrane region" description="Helical" evidence="6">
    <location>
        <begin position="75"/>
        <end position="98"/>
    </location>
</feature>
<dbReference type="PANTHER" id="PTHR21716:SF64">
    <property type="entry name" value="AI-2 TRANSPORT PROTEIN TQSA"/>
    <property type="match status" value="1"/>
</dbReference>
<dbReference type="PATRIC" id="fig|1122180.6.peg.170"/>
<comment type="caution">
    <text evidence="7">The sequence shown here is derived from an EMBL/GenBank/DDBJ whole genome shotgun (WGS) entry which is preliminary data.</text>
</comment>
<evidence type="ECO:0000256" key="1">
    <source>
        <dbReference type="ARBA" id="ARBA00004141"/>
    </source>
</evidence>
<comment type="subcellular location">
    <subcellularLocation>
        <location evidence="1">Membrane</location>
        <topology evidence="1">Multi-pass membrane protein</topology>
    </subcellularLocation>
</comment>
<feature type="transmembrane region" description="Helical" evidence="6">
    <location>
        <begin position="199"/>
        <end position="222"/>
    </location>
</feature>
<geneLocation type="plasmid" evidence="7 8">
    <name>pLokhon02</name>
</geneLocation>
<feature type="transmembrane region" description="Helical" evidence="6">
    <location>
        <begin position="258"/>
        <end position="278"/>
    </location>
</feature>
<comment type="similarity">
    <text evidence="2">Belongs to the autoinducer-2 exporter (AI-2E) (TC 2.A.86) family.</text>
</comment>
<evidence type="ECO:0000256" key="5">
    <source>
        <dbReference type="ARBA" id="ARBA00023136"/>
    </source>
</evidence>
<sequence>MSDKAPETENRAASVPQRLAHPALGLLALIALVIAGWALHAMRPVFLPITFALFLALLLAPVQRGAARLAGGRRWVGHVAAMAALGAALAVFLAVLWLSAQQFLVRFPAQEAQQAIDQLSQAPDGAGRATGQVASEATGAAVESAIQATPGAGIDPGSAPSRSDDTGSSESLVAQIRGMADGGIGGTLVERASGLATTVVSMISGILLALVLIFFLTLLMLIEAPRWQRKLSAMTRSDTRDEVLGAVDVVAGKIRRYLGVRLVLGLLTGALYAGWLWLFGVDLLLVWALLAFVLNFVPSVGSLISGVLAVIYAFAIKEPGTAVLIGAGLLVIEQVMGNYVDPRVQGRQLSISALVILSALLFWGWIWGVAGAILAVPITMAVMVVCAHVPPLRWIALALSDETDYAGIEARLGAPDPAGARR</sequence>
<evidence type="ECO:0000256" key="2">
    <source>
        <dbReference type="ARBA" id="ARBA00009773"/>
    </source>
</evidence>
<evidence type="ECO:0000256" key="3">
    <source>
        <dbReference type="ARBA" id="ARBA00022692"/>
    </source>
</evidence>
<name>A0A017H7Q5_9RHOB</name>
<keyword evidence="7" id="KW-0614">Plasmid</keyword>
<evidence type="ECO:0000256" key="6">
    <source>
        <dbReference type="SAM" id="Phobius"/>
    </source>
</evidence>
<feature type="transmembrane region" description="Helical" evidence="6">
    <location>
        <begin position="360"/>
        <end position="387"/>
    </location>
</feature>
<dbReference type="GO" id="GO:0016020">
    <property type="term" value="C:membrane"/>
    <property type="evidence" value="ECO:0007669"/>
    <property type="project" value="UniProtKB-SubCell"/>
</dbReference>
<keyword evidence="4 6" id="KW-1133">Transmembrane helix</keyword>
<keyword evidence="8" id="KW-1185">Reference proteome</keyword>
<dbReference type="PANTHER" id="PTHR21716">
    <property type="entry name" value="TRANSMEMBRANE PROTEIN"/>
    <property type="match status" value="1"/>
</dbReference>
<feature type="transmembrane region" description="Helical" evidence="6">
    <location>
        <begin position="284"/>
        <end position="315"/>
    </location>
</feature>
<keyword evidence="3 6" id="KW-0812">Transmembrane</keyword>
<evidence type="ECO:0000313" key="8">
    <source>
        <dbReference type="Proteomes" id="UP000025047"/>
    </source>
</evidence>
<gene>
    <name evidence="7" type="ORF">Lokhon_00165</name>
</gene>